<protein>
    <submittedName>
        <fullName evidence="2">Uncharacterized protein</fullName>
    </submittedName>
</protein>
<gene>
    <name evidence="2" type="ORF">CVT26_006291</name>
</gene>
<accession>A0A409Y0Q3</accession>
<dbReference type="EMBL" id="NHYE01001353">
    <property type="protein sequence ID" value="PPQ96561.1"/>
    <property type="molecule type" value="Genomic_DNA"/>
</dbReference>
<dbReference type="Proteomes" id="UP000284706">
    <property type="component" value="Unassembled WGS sequence"/>
</dbReference>
<evidence type="ECO:0000256" key="1">
    <source>
        <dbReference type="SAM" id="MobiDB-lite"/>
    </source>
</evidence>
<evidence type="ECO:0000313" key="3">
    <source>
        <dbReference type="Proteomes" id="UP000284706"/>
    </source>
</evidence>
<feature type="region of interest" description="Disordered" evidence="1">
    <location>
        <begin position="1"/>
        <end position="31"/>
    </location>
</feature>
<sequence>MENDNTHVQVVDTEPQRSEEEPTKGNGDPCVARESLERGIADEEIVELPPIRHNEAEIIYLGRRDGSEDGITFVGVKKPDVVYWRTHLPSKEMTVKGSDIHYMIYHSTYVRPAPDVGEVGDLYILKNPLTVYWKKMKTSGNVAWKEARANEIVLHPMDVNLTLQAGKLSPRWHWEKDHAKDSDHDFPRAARAFLKKYEIGNTFDNPITLDF</sequence>
<dbReference type="OrthoDB" id="3101144at2759"/>
<comment type="caution">
    <text evidence="2">The sequence shown here is derived from an EMBL/GenBank/DDBJ whole genome shotgun (WGS) entry which is preliminary data.</text>
</comment>
<keyword evidence="3" id="KW-1185">Reference proteome</keyword>
<feature type="compositionally biased region" description="Basic and acidic residues" evidence="1">
    <location>
        <begin position="14"/>
        <end position="23"/>
    </location>
</feature>
<name>A0A409Y0Q3_9AGAR</name>
<dbReference type="AlphaFoldDB" id="A0A409Y0Q3"/>
<reference evidence="2 3" key="1">
    <citation type="journal article" date="2018" name="Evol. Lett.">
        <title>Horizontal gene cluster transfer increased hallucinogenic mushroom diversity.</title>
        <authorList>
            <person name="Reynolds H.T."/>
            <person name="Vijayakumar V."/>
            <person name="Gluck-Thaler E."/>
            <person name="Korotkin H.B."/>
            <person name="Matheny P.B."/>
            <person name="Slot J.C."/>
        </authorList>
    </citation>
    <scope>NUCLEOTIDE SEQUENCE [LARGE SCALE GENOMIC DNA]</scope>
    <source>
        <strain evidence="2 3">SRW20</strain>
    </source>
</reference>
<proteinExistence type="predicted"/>
<organism evidence="2 3">
    <name type="scientific">Gymnopilus dilepis</name>
    <dbReference type="NCBI Taxonomy" id="231916"/>
    <lineage>
        <taxon>Eukaryota</taxon>
        <taxon>Fungi</taxon>
        <taxon>Dikarya</taxon>
        <taxon>Basidiomycota</taxon>
        <taxon>Agaricomycotina</taxon>
        <taxon>Agaricomycetes</taxon>
        <taxon>Agaricomycetidae</taxon>
        <taxon>Agaricales</taxon>
        <taxon>Agaricineae</taxon>
        <taxon>Hymenogastraceae</taxon>
        <taxon>Gymnopilus</taxon>
    </lineage>
</organism>
<evidence type="ECO:0000313" key="2">
    <source>
        <dbReference type="EMBL" id="PPQ96561.1"/>
    </source>
</evidence>
<dbReference type="InParanoid" id="A0A409Y0Q3"/>